<keyword evidence="9" id="KW-1185">Reference proteome</keyword>
<dbReference type="EMBL" id="FSQW01000002">
    <property type="protein sequence ID" value="SIN92347.1"/>
    <property type="molecule type" value="Genomic_DNA"/>
</dbReference>
<dbReference type="InterPro" id="IPR014790">
    <property type="entry name" value="MutL_C"/>
</dbReference>
<protein>
    <recommendedName>
        <fullName evidence="2 5">DNA mismatch repair protein MutL</fullName>
    </recommendedName>
</protein>
<dbReference type="Gene3D" id="3.30.1370.100">
    <property type="entry name" value="MutL, C-terminal domain, regulatory subdomain"/>
    <property type="match status" value="1"/>
</dbReference>
<dbReference type="CDD" id="cd00782">
    <property type="entry name" value="MutL_Trans"/>
    <property type="match status" value="1"/>
</dbReference>
<evidence type="ECO:0000259" key="7">
    <source>
        <dbReference type="SMART" id="SM01340"/>
    </source>
</evidence>
<dbReference type="InterPro" id="IPR042120">
    <property type="entry name" value="MutL_C_dimsub"/>
</dbReference>
<dbReference type="GO" id="GO:0005524">
    <property type="term" value="F:ATP binding"/>
    <property type="evidence" value="ECO:0007669"/>
    <property type="project" value="InterPro"/>
</dbReference>
<dbReference type="HAMAP" id="MF_00149">
    <property type="entry name" value="DNA_mis_repair"/>
    <property type="match status" value="1"/>
</dbReference>
<dbReference type="InterPro" id="IPR014762">
    <property type="entry name" value="DNA_mismatch_repair_CS"/>
</dbReference>
<dbReference type="SUPFAM" id="SSF54211">
    <property type="entry name" value="Ribosomal protein S5 domain 2-like"/>
    <property type="match status" value="1"/>
</dbReference>
<dbReference type="SUPFAM" id="SSF55874">
    <property type="entry name" value="ATPase domain of HSP90 chaperone/DNA topoisomerase II/histidine kinase"/>
    <property type="match status" value="1"/>
</dbReference>
<evidence type="ECO:0000256" key="3">
    <source>
        <dbReference type="ARBA" id="ARBA00022763"/>
    </source>
</evidence>
<dbReference type="InterPro" id="IPR020568">
    <property type="entry name" value="Ribosomal_Su5_D2-typ_SF"/>
</dbReference>
<dbReference type="Gene3D" id="3.30.565.10">
    <property type="entry name" value="Histidine kinase-like ATPase, C-terminal domain"/>
    <property type="match status" value="1"/>
</dbReference>
<gene>
    <name evidence="5" type="primary">mutL</name>
    <name evidence="8" type="ORF">SAMN02745824_2314</name>
</gene>
<comment type="function">
    <text evidence="5">This protein is involved in the repair of mismatches in DNA. It is required for dam-dependent methyl-directed DNA mismatch repair. May act as a 'molecular matchmaker', a protein that promotes the formation of a stable complex between two or more DNA-binding proteins in an ATP-dependent manner without itself being part of a final effector complex.</text>
</comment>
<evidence type="ECO:0000259" key="6">
    <source>
        <dbReference type="SMART" id="SM00853"/>
    </source>
</evidence>
<dbReference type="InterPro" id="IPR014721">
    <property type="entry name" value="Ribsml_uS5_D2-typ_fold_subgr"/>
</dbReference>
<dbReference type="NCBIfam" id="TIGR00585">
    <property type="entry name" value="mutl"/>
    <property type="match status" value="1"/>
</dbReference>
<evidence type="ECO:0000256" key="2">
    <source>
        <dbReference type="ARBA" id="ARBA00021975"/>
    </source>
</evidence>
<dbReference type="CDD" id="cd16926">
    <property type="entry name" value="HATPase_MutL-MLH-PMS-like"/>
    <property type="match status" value="1"/>
</dbReference>
<dbReference type="InterPro" id="IPR042121">
    <property type="entry name" value="MutL_C_regsub"/>
</dbReference>
<feature type="domain" description="DNA mismatch repair protein S5" evidence="7">
    <location>
        <begin position="206"/>
        <end position="324"/>
    </location>
</feature>
<proteinExistence type="inferred from homology"/>
<dbReference type="Pfam" id="PF13589">
    <property type="entry name" value="HATPase_c_3"/>
    <property type="match status" value="1"/>
</dbReference>
<accession>A0A1N6FAS4</accession>
<evidence type="ECO:0000256" key="5">
    <source>
        <dbReference type="HAMAP-Rule" id="MF_00149"/>
    </source>
</evidence>
<dbReference type="InterPro" id="IPR020667">
    <property type="entry name" value="DNA_mismatch_repair_MutL"/>
</dbReference>
<sequence length="611" mass="65888">MSIRRLPDSLINRIAAGEVVERPASALKELVENAIDAGSTQIDVRLEQGGLALVEVADNGCGMSRADIGLALERHATSKLPDEAIELVTTMGFRGEALPSIASVAKLAIESREKTGDGWFRVVDHGELIHDGPAAIPPGTRVRVEELFAKVPARRKFLRTARSEYAACVDVVRRLAMARPDIGFTVEHAGRKPIAVQAGDTGPDRVAALTSRELAANSVGVDLQREDVRLTGVAGLPTYNRGVADHQFLFVNGRPVKDRLLTGAVRGAYAEMLARDRHPVVALFVDMPPEQVDVNVHPAKTEVRFREPSMIRGMIVSGLRRALDEGGFRAVQRPAESALAHWQTEPPAPDPQASIFARQTAPSAHARIQTQPYPATSADGLTSLLDGKSDYVDAAGAEDLAPLMGRAEEATEAVPEATDHPLGVARGQVAKTYIVAEAEDGLVIVDQHAAHERLVLERMRKAVEGGRVAAQALLMPEVVELDENACDRLESRLEELTGFGLELERFGPSAILVRATPAMLGSGDVRGLVTDLADELGAFDEALSLKERIDHVASTMACHGSVRAGRVLNVPEMNALLREMEVTPHSGQCNHGRPTWVKLAHVDIEKLFGRK</sequence>
<evidence type="ECO:0000313" key="9">
    <source>
        <dbReference type="Proteomes" id="UP000185192"/>
    </source>
</evidence>
<comment type="similarity">
    <text evidence="1 5">Belongs to the DNA mismatch repair MutL/HexB family.</text>
</comment>
<dbReference type="Gene3D" id="3.30.230.10">
    <property type="match status" value="1"/>
</dbReference>
<dbReference type="GO" id="GO:0032300">
    <property type="term" value="C:mismatch repair complex"/>
    <property type="evidence" value="ECO:0007669"/>
    <property type="project" value="InterPro"/>
</dbReference>
<name>A0A1N6FAS4_9SPHN</name>
<dbReference type="InterPro" id="IPR038973">
    <property type="entry name" value="MutL/Mlh/Pms-like"/>
</dbReference>
<dbReference type="FunFam" id="3.30.565.10:FF:000003">
    <property type="entry name" value="DNA mismatch repair endonuclease MutL"/>
    <property type="match status" value="1"/>
</dbReference>
<dbReference type="GO" id="GO:0030983">
    <property type="term" value="F:mismatched DNA binding"/>
    <property type="evidence" value="ECO:0007669"/>
    <property type="project" value="InterPro"/>
</dbReference>
<evidence type="ECO:0000256" key="1">
    <source>
        <dbReference type="ARBA" id="ARBA00006082"/>
    </source>
</evidence>
<dbReference type="InterPro" id="IPR002099">
    <property type="entry name" value="MutL/Mlh/PMS"/>
</dbReference>
<dbReference type="PROSITE" id="PS00058">
    <property type="entry name" value="DNA_MISMATCH_REPAIR_1"/>
    <property type="match status" value="1"/>
</dbReference>
<feature type="domain" description="MutL C-terminal dimerisation" evidence="6">
    <location>
        <begin position="425"/>
        <end position="568"/>
    </location>
</feature>
<dbReference type="SMART" id="SM00853">
    <property type="entry name" value="MutL_C"/>
    <property type="match status" value="1"/>
</dbReference>
<dbReference type="InterPro" id="IPR013507">
    <property type="entry name" value="DNA_mismatch_S5_2-like"/>
</dbReference>
<dbReference type="OrthoDB" id="9763467at2"/>
<dbReference type="PANTHER" id="PTHR10073">
    <property type="entry name" value="DNA MISMATCH REPAIR PROTEIN MLH, PMS, MUTL"/>
    <property type="match status" value="1"/>
</dbReference>
<dbReference type="GO" id="GO:0016887">
    <property type="term" value="F:ATP hydrolysis activity"/>
    <property type="evidence" value="ECO:0007669"/>
    <property type="project" value="InterPro"/>
</dbReference>
<dbReference type="RefSeq" id="WP_074205358.1">
    <property type="nucleotide sequence ID" value="NZ_FSQW01000002.1"/>
</dbReference>
<dbReference type="Pfam" id="PF01119">
    <property type="entry name" value="DNA_mis_repair"/>
    <property type="match status" value="1"/>
</dbReference>
<dbReference type="GO" id="GO:0006298">
    <property type="term" value="P:mismatch repair"/>
    <property type="evidence" value="ECO:0007669"/>
    <property type="project" value="UniProtKB-UniRule"/>
</dbReference>
<dbReference type="PANTHER" id="PTHR10073:SF12">
    <property type="entry name" value="DNA MISMATCH REPAIR PROTEIN MLH1"/>
    <property type="match status" value="1"/>
</dbReference>
<evidence type="ECO:0000256" key="4">
    <source>
        <dbReference type="ARBA" id="ARBA00023204"/>
    </source>
</evidence>
<dbReference type="InterPro" id="IPR037198">
    <property type="entry name" value="MutL_C_sf"/>
</dbReference>
<keyword evidence="3 5" id="KW-0227">DNA damage</keyword>
<dbReference type="Gene3D" id="3.30.1540.20">
    <property type="entry name" value="MutL, C-terminal domain, dimerisation subdomain"/>
    <property type="match status" value="1"/>
</dbReference>
<dbReference type="GO" id="GO:0140664">
    <property type="term" value="F:ATP-dependent DNA damage sensor activity"/>
    <property type="evidence" value="ECO:0007669"/>
    <property type="project" value="InterPro"/>
</dbReference>
<keyword evidence="4 5" id="KW-0234">DNA repair</keyword>
<dbReference type="SUPFAM" id="SSF118116">
    <property type="entry name" value="DNA mismatch repair protein MutL"/>
    <property type="match status" value="1"/>
</dbReference>
<dbReference type="InterPro" id="IPR036890">
    <property type="entry name" value="HATPase_C_sf"/>
</dbReference>
<dbReference type="SMART" id="SM01340">
    <property type="entry name" value="DNA_mis_repair"/>
    <property type="match status" value="1"/>
</dbReference>
<dbReference type="STRING" id="1123272.SAMN02745824_2314"/>
<evidence type="ECO:0000313" key="8">
    <source>
        <dbReference type="EMBL" id="SIN92347.1"/>
    </source>
</evidence>
<dbReference type="AlphaFoldDB" id="A0A1N6FAS4"/>
<dbReference type="Proteomes" id="UP000185192">
    <property type="component" value="Unassembled WGS sequence"/>
</dbReference>
<organism evidence="8 9">
    <name type="scientific">Parasphingorhabdus marina DSM 22363</name>
    <dbReference type="NCBI Taxonomy" id="1123272"/>
    <lineage>
        <taxon>Bacteria</taxon>
        <taxon>Pseudomonadati</taxon>
        <taxon>Pseudomonadota</taxon>
        <taxon>Alphaproteobacteria</taxon>
        <taxon>Sphingomonadales</taxon>
        <taxon>Sphingomonadaceae</taxon>
        <taxon>Parasphingorhabdus</taxon>
    </lineage>
</organism>
<dbReference type="NCBIfam" id="NF000953">
    <property type="entry name" value="PRK00095.2-4"/>
    <property type="match status" value="1"/>
</dbReference>
<dbReference type="Pfam" id="PF08676">
    <property type="entry name" value="MutL_C"/>
    <property type="match status" value="1"/>
</dbReference>
<reference evidence="9" key="1">
    <citation type="submission" date="2016-11" db="EMBL/GenBank/DDBJ databases">
        <authorList>
            <person name="Varghese N."/>
            <person name="Submissions S."/>
        </authorList>
    </citation>
    <scope>NUCLEOTIDE SEQUENCE [LARGE SCALE GENOMIC DNA]</scope>
    <source>
        <strain evidence="9">DSM 22363</strain>
    </source>
</reference>